<dbReference type="OrthoDB" id="9802003at2"/>
<protein>
    <recommendedName>
        <fullName evidence="2">Antitoxin</fullName>
    </recommendedName>
</protein>
<dbReference type="SUPFAM" id="SSF143120">
    <property type="entry name" value="YefM-like"/>
    <property type="match status" value="1"/>
</dbReference>
<dbReference type="InterPro" id="IPR036165">
    <property type="entry name" value="YefM-like_sf"/>
</dbReference>
<organism evidence="3 4">
    <name type="scientific">Cryobacterium arcticum</name>
    <dbReference type="NCBI Taxonomy" id="670052"/>
    <lineage>
        <taxon>Bacteria</taxon>
        <taxon>Bacillati</taxon>
        <taxon>Actinomycetota</taxon>
        <taxon>Actinomycetes</taxon>
        <taxon>Micrococcales</taxon>
        <taxon>Microbacteriaceae</taxon>
        <taxon>Cryobacterium</taxon>
    </lineage>
</organism>
<proteinExistence type="inferred from homology"/>
<dbReference type="Pfam" id="PF02604">
    <property type="entry name" value="PhdYeFM_antitox"/>
    <property type="match status" value="1"/>
</dbReference>
<comment type="similarity">
    <text evidence="1 2">Belongs to the phD/YefM antitoxin family.</text>
</comment>
<gene>
    <name evidence="3" type="ORF">PA27867_2090</name>
</gene>
<sequence>MAITASDTRRSLAGLIERVNLDRVEIEIVSRRGSAVLMTKDEYDSLTETGYLLSSPTNAERWLSAFTAAREGGATTTQLYRRIVFHGVSSSGSIAVWMPCNEQVKAT</sequence>
<dbReference type="Proteomes" id="UP000092582">
    <property type="component" value="Chromosome 1"/>
</dbReference>
<dbReference type="AlphaFoldDB" id="A0A1B1BKA4"/>
<dbReference type="KEGG" id="cart:PA27867_2090"/>
<dbReference type="NCBIfam" id="TIGR01552">
    <property type="entry name" value="phd_fam"/>
    <property type="match status" value="1"/>
</dbReference>
<dbReference type="Gene3D" id="3.40.1620.10">
    <property type="entry name" value="YefM-like domain"/>
    <property type="match status" value="1"/>
</dbReference>
<name>A0A1B1BKA4_9MICO</name>
<accession>A0A1B1BKA4</accession>
<evidence type="ECO:0000256" key="1">
    <source>
        <dbReference type="ARBA" id="ARBA00009981"/>
    </source>
</evidence>
<comment type="function">
    <text evidence="2">Antitoxin component of a type II toxin-antitoxin (TA) system.</text>
</comment>
<evidence type="ECO:0000313" key="4">
    <source>
        <dbReference type="Proteomes" id="UP000092582"/>
    </source>
</evidence>
<dbReference type="InterPro" id="IPR006442">
    <property type="entry name" value="Antitoxin_Phd/YefM"/>
</dbReference>
<reference evidence="3 4" key="1">
    <citation type="submission" date="2016-06" db="EMBL/GenBank/DDBJ databases">
        <title>Genome sequencing of Cryobacterium arcticum PAMC 27867.</title>
        <authorList>
            <person name="Lee J."/>
            <person name="Kim O.-S."/>
        </authorList>
    </citation>
    <scope>NUCLEOTIDE SEQUENCE [LARGE SCALE GENOMIC DNA]</scope>
    <source>
        <strain evidence="3 4">PAMC 27867</strain>
    </source>
</reference>
<dbReference type="EMBL" id="CP016282">
    <property type="protein sequence ID" value="ANP73042.1"/>
    <property type="molecule type" value="Genomic_DNA"/>
</dbReference>
<dbReference type="Gene3D" id="6.10.250.330">
    <property type="match status" value="1"/>
</dbReference>
<dbReference type="RefSeq" id="WP_066596181.1">
    <property type="nucleotide sequence ID" value="NZ_CP016282.1"/>
</dbReference>
<keyword evidence="4" id="KW-1185">Reference proteome</keyword>
<evidence type="ECO:0000256" key="2">
    <source>
        <dbReference type="RuleBase" id="RU362080"/>
    </source>
</evidence>
<evidence type="ECO:0000313" key="3">
    <source>
        <dbReference type="EMBL" id="ANP73042.1"/>
    </source>
</evidence>